<evidence type="ECO:0000256" key="1">
    <source>
        <dbReference type="ARBA" id="ARBA00036561"/>
    </source>
</evidence>
<comment type="catalytic activity">
    <reaction evidence="1">
        <text>a 2-arylethylamine + acetyl-CoA = an N-acetyl-2-arylethylamine + CoA + H(+)</text>
        <dbReference type="Rhea" id="RHEA:20497"/>
        <dbReference type="ChEBI" id="CHEBI:15378"/>
        <dbReference type="ChEBI" id="CHEBI:55469"/>
        <dbReference type="ChEBI" id="CHEBI:57287"/>
        <dbReference type="ChEBI" id="CHEBI:57288"/>
        <dbReference type="ChEBI" id="CHEBI:77827"/>
        <dbReference type="EC" id="2.3.1.87"/>
    </reaction>
</comment>
<comment type="similarity">
    <text evidence="3">Belongs to the acetyltransferase family. AANAT subfamily.</text>
</comment>
<dbReference type="InterPro" id="IPR051635">
    <property type="entry name" value="SNAT-like"/>
</dbReference>
<feature type="compositionally biased region" description="Low complexity" evidence="8">
    <location>
        <begin position="336"/>
        <end position="350"/>
    </location>
</feature>
<dbReference type="GO" id="GO:0004059">
    <property type="term" value="F:aralkylamine N-acetyltransferase activity"/>
    <property type="evidence" value="ECO:0007669"/>
    <property type="project" value="UniProtKB-EC"/>
</dbReference>
<dbReference type="Proteomes" id="UP001318040">
    <property type="component" value="Chromosome 72"/>
</dbReference>
<dbReference type="GO" id="GO:0007623">
    <property type="term" value="P:circadian rhythm"/>
    <property type="evidence" value="ECO:0007669"/>
    <property type="project" value="TreeGrafter"/>
</dbReference>
<feature type="compositionally biased region" description="Acidic residues" evidence="8">
    <location>
        <begin position="163"/>
        <end position="188"/>
    </location>
</feature>
<evidence type="ECO:0000256" key="5">
    <source>
        <dbReference type="ARBA" id="ARBA00039398"/>
    </source>
</evidence>
<organism evidence="10 11">
    <name type="scientific">Petromyzon marinus</name>
    <name type="common">Sea lamprey</name>
    <dbReference type="NCBI Taxonomy" id="7757"/>
    <lineage>
        <taxon>Eukaryota</taxon>
        <taxon>Metazoa</taxon>
        <taxon>Chordata</taxon>
        <taxon>Craniata</taxon>
        <taxon>Vertebrata</taxon>
        <taxon>Cyclostomata</taxon>
        <taxon>Hyperoartia</taxon>
        <taxon>Petromyzontiformes</taxon>
        <taxon>Petromyzontidae</taxon>
        <taxon>Petromyzon</taxon>
    </lineage>
</organism>
<feature type="compositionally biased region" description="Acidic residues" evidence="8">
    <location>
        <begin position="117"/>
        <end position="130"/>
    </location>
</feature>
<dbReference type="AlphaFoldDB" id="A0AAJ7UF92"/>
<feature type="domain" description="N-acetyltransferase" evidence="9">
    <location>
        <begin position="205"/>
        <end position="428"/>
    </location>
</feature>
<dbReference type="PANTHER" id="PTHR10908:SF5">
    <property type="entry name" value="ARYLALKYLAMINE N-ACETYLTRANSFERASE"/>
    <property type="match status" value="1"/>
</dbReference>
<evidence type="ECO:0000256" key="3">
    <source>
        <dbReference type="ARBA" id="ARBA00038182"/>
    </source>
</evidence>
<dbReference type="PROSITE" id="PS51186">
    <property type="entry name" value="GNAT"/>
    <property type="match status" value="1"/>
</dbReference>
<evidence type="ECO:0000313" key="11">
    <source>
        <dbReference type="RefSeq" id="XP_032835285.1"/>
    </source>
</evidence>
<feature type="compositionally biased region" description="Polar residues" evidence="8">
    <location>
        <begin position="10"/>
        <end position="33"/>
    </location>
</feature>
<feature type="region of interest" description="Disordered" evidence="8">
    <location>
        <begin position="1"/>
        <end position="191"/>
    </location>
</feature>
<dbReference type="InterPro" id="IPR000182">
    <property type="entry name" value="GNAT_dom"/>
</dbReference>
<feature type="region of interest" description="Disordered" evidence="8">
    <location>
        <begin position="324"/>
        <end position="355"/>
    </location>
</feature>
<proteinExistence type="inferred from homology"/>
<gene>
    <name evidence="11" type="primary">AANAT</name>
</gene>
<dbReference type="EC" id="2.3.1.87" evidence="4"/>
<evidence type="ECO:0000256" key="6">
    <source>
        <dbReference type="ARBA" id="ARBA00042928"/>
    </source>
</evidence>
<evidence type="ECO:0000256" key="4">
    <source>
        <dbReference type="ARBA" id="ARBA00039114"/>
    </source>
</evidence>
<dbReference type="Pfam" id="PF00583">
    <property type="entry name" value="Acetyltransf_1"/>
    <property type="match status" value="1"/>
</dbReference>
<evidence type="ECO:0000256" key="2">
    <source>
        <dbReference type="ARBA" id="ARBA00037926"/>
    </source>
</evidence>
<protein>
    <recommendedName>
        <fullName evidence="5">Serotonin N-acetyltransferase</fullName>
        <ecNumber evidence="4">2.3.1.87</ecNumber>
    </recommendedName>
    <alternativeName>
        <fullName evidence="6">Aralkylamine N-acetyltransferase</fullName>
    </alternativeName>
</protein>
<name>A0AAJ7UF92_PETMA</name>
<dbReference type="CDD" id="cd04301">
    <property type="entry name" value="NAT_SF"/>
    <property type="match status" value="1"/>
</dbReference>
<keyword evidence="10" id="KW-1185">Reference proteome</keyword>
<comment type="pathway">
    <text evidence="2">Aromatic compound metabolism; melatonin biosynthesis; melatonin from serotonin: step 1/2.</text>
</comment>
<evidence type="ECO:0000259" key="9">
    <source>
        <dbReference type="PROSITE" id="PS51186"/>
    </source>
</evidence>
<dbReference type="RefSeq" id="XP_032835285.1">
    <property type="nucleotide sequence ID" value="XM_032979394.1"/>
</dbReference>
<dbReference type="GO" id="GO:0009416">
    <property type="term" value="P:response to light stimulus"/>
    <property type="evidence" value="ECO:0007669"/>
    <property type="project" value="TreeGrafter"/>
</dbReference>
<evidence type="ECO:0000313" key="10">
    <source>
        <dbReference type="Proteomes" id="UP001318040"/>
    </source>
</evidence>
<keyword evidence="7" id="KW-0471">Melatonin biosynthesis</keyword>
<dbReference type="Gene3D" id="3.40.630.30">
    <property type="match status" value="1"/>
</dbReference>
<evidence type="ECO:0000256" key="8">
    <source>
        <dbReference type="SAM" id="MobiDB-lite"/>
    </source>
</evidence>
<dbReference type="GO" id="GO:0005737">
    <property type="term" value="C:cytoplasm"/>
    <property type="evidence" value="ECO:0007669"/>
    <property type="project" value="TreeGrafter"/>
</dbReference>
<dbReference type="CTD" id="15"/>
<feature type="compositionally biased region" description="Basic and acidic residues" evidence="8">
    <location>
        <begin position="50"/>
        <end position="60"/>
    </location>
</feature>
<feature type="compositionally biased region" description="Acidic residues" evidence="8">
    <location>
        <begin position="61"/>
        <end position="86"/>
    </location>
</feature>
<feature type="compositionally biased region" description="Basic and acidic residues" evidence="8">
    <location>
        <begin position="90"/>
        <end position="116"/>
    </location>
</feature>
<reference evidence="11" key="1">
    <citation type="submission" date="2025-08" db="UniProtKB">
        <authorList>
            <consortium name="RefSeq"/>
        </authorList>
    </citation>
    <scope>IDENTIFICATION</scope>
    <source>
        <tissue evidence="11">Sperm</tissue>
    </source>
</reference>
<dbReference type="KEGG" id="pmrn:116957314"/>
<evidence type="ECO:0000256" key="7">
    <source>
        <dbReference type="ARBA" id="ARBA00043260"/>
    </source>
</evidence>
<accession>A0AAJ7UF92</accession>
<feature type="compositionally biased region" description="Basic and acidic residues" evidence="8">
    <location>
        <begin position="132"/>
        <end position="149"/>
    </location>
</feature>
<dbReference type="SUPFAM" id="SSF55729">
    <property type="entry name" value="Acyl-CoA N-acyltransferases (Nat)"/>
    <property type="match status" value="1"/>
</dbReference>
<dbReference type="PANTHER" id="PTHR10908">
    <property type="entry name" value="SEROTONIN N-ACETYLTRANSFERASE"/>
    <property type="match status" value="1"/>
</dbReference>
<dbReference type="GO" id="GO:0030187">
    <property type="term" value="P:melatonin biosynthetic process"/>
    <property type="evidence" value="ECO:0007669"/>
    <property type="project" value="UniProtKB-KW"/>
</dbReference>
<dbReference type="InterPro" id="IPR016181">
    <property type="entry name" value="Acyl_CoA_acyltransferase"/>
</dbReference>
<sequence>MPSLSVPIHSLTSKTSSQHQHCASSTTSLQPLASSLFCEEKGEEEGSFGRQEEGEDVRREEEEEENGSLRQEEEDEEEVKEVEEQGETLRQQEEVQDHETLEHQADKLMSHEHQEEEVVEEEVEEEEVETLDLQKIKEIFRRREYQDGGREEDDGSTEGRPSDDDDDHDDDHDDEDEEASEEEDEEEDIVRCGALRPRRHTLPASEFRELCEADATSVFEIEREAFVSVSGECPLREPQLRSFLRACPELSLGWFEQGRLSAFIIASRWDKPRLSQESLDTHVPGGLCAHIHVLAVHRACRQQGKGSALLWRFLARLEHGGRSGFGEPRRPNALSPLATPTSPVTTPTWPRGTPAFPTRVRDISTTAATTAVAAAVVPPSPAVYPRRALLMCERELVGFYARAGFRALGACAVHVPGLAFVEMEWRASRRALGGRRNSGW</sequence>